<evidence type="ECO:0000256" key="1">
    <source>
        <dbReference type="SAM" id="SignalP"/>
    </source>
</evidence>
<dbReference type="WBParaSite" id="MCU_008888-RA">
    <property type="protein sequence ID" value="MCU_008888-RA"/>
    <property type="gene ID" value="MCU_008888"/>
</dbReference>
<dbReference type="AlphaFoldDB" id="A0A5K3FP90"/>
<sequence length="95" mass="10746">RWPQLVLCLFALQWHARKIGSQPGKDWHENRYIMSGVATIADSDGRARVFYNSGHQGADILAHTEFRQSHIFDGLNGLRVRSAANQRQGRTSNSI</sequence>
<reference evidence="2" key="1">
    <citation type="submission" date="2019-11" db="UniProtKB">
        <authorList>
            <consortium name="WormBaseParasite"/>
        </authorList>
    </citation>
    <scope>IDENTIFICATION</scope>
</reference>
<organism evidence="2">
    <name type="scientific">Mesocestoides corti</name>
    <name type="common">Flatworm</name>
    <dbReference type="NCBI Taxonomy" id="53468"/>
    <lineage>
        <taxon>Eukaryota</taxon>
        <taxon>Metazoa</taxon>
        <taxon>Spiralia</taxon>
        <taxon>Lophotrochozoa</taxon>
        <taxon>Platyhelminthes</taxon>
        <taxon>Cestoda</taxon>
        <taxon>Eucestoda</taxon>
        <taxon>Cyclophyllidea</taxon>
        <taxon>Mesocestoididae</taxon>
        <taxon>Mesocestoides</taxon>
    </lineage>
</organism>
<feature type="signal peptide" evidence="1">
    <location>
        <begin position="1"/>
        <end position="21"/>
    </location>
</feature>
<evidence type="ECO:0000313" key="2">
    <source>
        <dbReference type="WBParaSite" id="MCU_008888-RA"/>
    </source>
</evidence>
<proteinExistence type="predicted"/>
<feature type="chain" id="PRO_5024436718" evidence="1">
    <location>
        <begin position="22"/>
        <end position="95"/>
    </location>
</feature>
<keyword evidence="1" id="KW-0732">Signal</keyword>
<protein>
    <submittedName>
        <fullName evidence="2">Rhs family protein</fullName>
    </submittedName>
</protein>
<name>A0A5K3FP90_MESCO</name>
<accession>A0A5K3FP90</accession>